<dbReference type="Pfam" id="PF13669">
    <property type="entry name" value="Glyoxalase_4"/>
    <property type="match status" value="2"/>
</dbReference>
<dbReference type="GO" id="GO:0046491">
    <property type="term" value="P:L-methylmalonyl-CoA metabolic process"/>
    <property type="evidence" value="ECO:0007669"/>
    <property type="project" value="TreeGrafter"/>
</dbReference>
<dbReference type="InterPro" id="IPR051785">
    <property type="entry name" value="MMCE/EMCE_epimerase"/>
</dbReference>
<dbReference type="PROSITE" id="PS51819">
    <property type="entry name" value="VOC"/>
    <property type="match status" value="2"/>
</dbReference>
<comment type="similarity">
    <text evidence="1">Belongs to the methylmalonyl-CoA epimerase family.</text>
</comment>
<dbReference type="GO" id="GO:0004493">
    <property type="term" value="F:methylmalonyl-CoA epimerase activity"/>
    <property type="evidence" value="ECO:0007669"/>
    <property type="project" value="TreeGrafter"/>
</dbReference>
<dbReference type="InterPro" id="IPR029068">
    <property type="entry name" value="Glyas_Bleomycin-R_OHBP_Dase"/>
</dbReference>
<sequence length="278" mass="30584">MAAGEIPLIDLLHHLGIVLPDADAALGFYRDVVGLEVAKDEVIEEQGVRGVLLPLGENEIELLQPVREDTGVARFLENRGPTLHHLCLRTDDIEAELARLKGLGIELIDDTPRDGLAGKIAFLHPRSMHGVLVELAEVSDRDTPSSKGFDRISCRVADYEAAKTCWHKVAGIDEYSRYDLDSEGIILGQLSIGQVLLELMAPNSHDSPLAQIIANEGERANPTFSLEVDNLEVEISRYRRAGIELPDPKPGRALDSRYSTISEEQAFGVSIELIEYES</sequence>
<evidence type="ECO:0000313" key="4">
    <source>
        <dbReference type="EMBL" id="ADI17978.1"/>
    </source>
</evidence>
<feature type="domain" description="VOC" evidence="3">
    <location>
        <begin position="11"/>
        <end position="138"/>
    </location>
</feature>
<name>E0XU87_9CHLR</name>
<organism evidence="4">
    <name type="scientific">uncultured Chloroflexi bacterium HF0200_09I09</name>
    <dbReference type="NCBI Taxonomy" id="710736"/>
    <lineage>
        <taxon>Bacteria</taxon>
        <taxon>Bacillati</taxon>
        <taxon>Chloroflexota</taxon>
        <taxon>environmental samples</taxon>
    </lineage>
</organism>
<evidence type="ECO:0000259" key="3">
    <source>
        <dbReference type="PROSITE" id="PS51819"/>
    </source>
</evidence>
<dbReference type="PANTHER" id="PTHR43048:SF3">
    <property type="entry name" value="METHYLMALONYL-COA EPIMERASE, MITOCHONDRIAL"/>
    <property type="match status" value="1"/>
</dbReference>
<proteinExistence type="inferred from homology"/>
<keyword evidence="2" id="KW-0479">Metal-binding</keyword>
<dbReference type="NCBIfam" id="TIGR03081">
    <property type="entry name" value="metmalonyl_epim"/>
    <property type="match status" value="1"/>
</dbReference>
<dbReference type="SUPFAM" id="SSF54593">
    <property type="entry name" value="Glyoxalase/Bleomycin resistance protein/Dihydroxybiphenyl dioxygenase"/>
    <property type="match status" value="2"/>
</dbReference>
<dbReference type="GO" id="GO:0016829">
    <property type="term" value="F:lyase activity"/>
    <property type="evidence" value="ECO:0007669"/>
    <property type="project" value="UniProtKB-KW"/>
</dbReference>
<dbReference type="CDD" id="cd07249">
    <property type="entry name" value="MMCE"/>
    <property type="match status" value="1"/>
</dbReference>
<reference evidence="4" key="1">
    <citation type="journal article" date="2011" name="Environ. Microbiol.">
        <title>Time-series analyses of Monterey Bay coastal microbial picoplankton using a 'genome proxy' microarray.</title>
        <authorList>
            <person name="Rich V.I."/>
            <person name="Pham V.D."/>
            <person name="Eppley J."/>
            <person name="Shi Y."/>
            <person name="DeLong E.F."/>
        </authorList>
    </citation>
    <scope>NUCLEOTIDE SEQUENCE</scope>
</reference>
<accession>E0XU87</accession>
<evidence type="ECO:0000256" key="1">
    <source>
        <dbReference type="ARBA" id="ARBA00009308"/>
    </source>
</evidence>
<dbReference type="Gene3D" id="3.10.180.10">
    <property type="entry name" value="2,3-Dihydroxybiphenyl 1,2-Dioxygenase, domain 1"/>
    <property type="match status" value="2"/>
</dbReference>
<protein>
    <submittedName>
        <fullName evidence="4">Lactoylglutathione lyase and related lyases</fullName>
    </submittedName>
</protein>
<dbReference type="PANTHER" id="PTHR43048">
    <property type="entry name" value="METHYLMALONYL-COA EPIMERASE"/>
    <property type="match status" value="1"/>
</dbReference>
<feature type="domain" description="VOC" evidence="3">
    <location>
        <begin position="148"/>
        <end position="276"/>
    </location>
</feature>
<evidence type="ECO:0000256" key="2">
    <source>
        <dbReference type="ARBA" id="ARBA00022723"/>
    </source>
</evidence>
<dbReference type="EMBL" id="GU474878">
    <property type="protein sequence ID" value="ADI17978.1"/>
    <property type="molecule type" value="Genomic_DNA"/>
</dbReference>
<dbReference type="InterPro" id="IPR017515">
    <property type="entry name" value="MeMalonyl-CoA_epimerase"/>
</dbReference>
<dbReference type="GO" id="GO:0046872">
    <property type="term" value="F:metal ion binding"/>
    <property type="evidence" value="ECO:0007669"/>
    <property type="project" value="UniProtKB-KW"/>
</dbReference>
<keyword evidence="4" id="KW-0456">Lyase</keyword>
<dbReference type="InterPro" id="IPR037523">
    <property type="entry name" value="VOC_core"/>
</dbReference>
<dbReference type="AlphaFoldDB" id="E0XU87"/>